<keyword evidence="2" id="KW-0560">Oxidoreductase</keyword>
<proteinExistence type="predicted"/>
<reference evidence="2 3" key="1">
    <citation type="journal article" date="2010" name="J. Bacteriol.">
        <title>Genome sequences of Pelagibaca bermudensis HTCC2601T and Maritimibacter alkaliphilus HTCC2654T, the type strains of two marine Roseobacter genera.</title>
        <authorList>
            <person name="Thrash J.C."/>
            <person name="Cho J.C."/>
            <person name="Ferriera S."/>
            <person name="Johnson J."/>
            <person name="Vergin K.L."/>
            <person name="Giovannoni S.J."/>
        </authorList>
    </citation>
    <scope>NUCLEOTIDE SEQUENCE [LARGE SCALE GENOMIC DNA]</scope>
    <source>
        <strain evidence="3">DSM 26914 / JCM 13377 / KCTC 12554 / HTCC2601</strain>
    </source>
</reference>
<keyword evidence="1" id="KW-0472">Membrane</keyword>
<organism evidence="2 3">
    <name type="scientific">Salipiger bermudensis (strain DSM 26914 / JCM 13377 / KCTC 12554 / HTCC2601)</name>
    <name type="common">Pelagibaca bermudensis</name>
    <dbReference type="NCBI Taxonomy" id="314265"/>
    <lineage>
        <taxon>Bacteria</taxon>
        <taxon>Pseudomonadati</taxon>
        <taxon>Pseudomonadota</taxon>
        <taxon>Alphaproteobacteria</taxon>
        <taxon>Rhodobacterales</taxon>
        <taxon>Roseobacteraceae</taxon>
        <taxon>Salipiger</taxon>
    </lineage>
</organism>
<dbReference type="RefSeq" id="WP_007799380.1">
    <property type="nucleotide sequence ID" value="NZ_DS022276.1"/>
</dbReference>
<sequence>MIFFQIALIFGAPLAAVAPGSTEAGALPYRDRLFAGLTAFLMLFAALSIISAAGFPGLVWPRWTGWITVALHAASAGLSLLSRKSAERAGWAPVQAVLAGLALVVVTA</sequence>
<evidence type="ECO:0000313" key="2">
    <source>
        <dbReference type="EMBL" id="EAU45938.1"/>
    </source>
</evidence>
<protein>
    <submittedName>
        <fullName evidence="2">NADH dehydrogenase subunit A</fullName>
        <ecNumber evidence="2">1.6.5.3</ecNumber>
    </submittedName>
</protein>
<dbReference type="eggNOG" id="ENOG50337E2">
    <property type="taxonomic scope" value="Bacteria"/>
</dbReference>
<keyword evidence="1" id="KW-1133">Transmembrane helix</keyword>
<dbReference type="AlphaFoldDB" id="Q0FNW5"/>
<dbReference type="EMBL" id="AATQ01000020">
    <property type="protein sequence ID" value="EAU45938.1"/>
    <property type="molecule type" value="Genomic_DNA"/>
</dbReference>
<evidence type="ECO:0000313" key="3">
    <source>
        <dbReference type="Proteomes" id="UP000006230"/>
    </source>
</evidence>
<gene>
    <name evidence="2" type="ORF">R2601_21747</name>
</gene>
<evidence type="ECO:0000256" key="1">
    <source>
        <dbReference type="SAM" id="Phobius"/>
    </source>
</evidence>
<dbReference type="GO" id="GO:0016491">
    <property type="term" value="F:oxidoreductase activity"/>
    <property type="evidence" value="ECO:0007669"/>
    <property type="project" value="UniProtKB-KW"/>
</dbReference>
<dbReference type="Proteomes" id="UP000006230">
    <property type="component" value="Unassembled WGS sequence"/>
</dbReference>
<dbReference type="STRING" id="314265.R2601_21747"/>
<accession>Q0FNW5</accession>
<comment type="caution">
    <text evidence="2">The sequence shown here is derived from an EMBL/GenBank/DDBJ whole genome shotgun (WGS) entry which is preliminary data.</text>
</comment>
<feature type="transmembrane region" description="Helical" evidence="1">
    <location>
        <begin position="63"/>
        <end position="82"/>
    </location>
</feature>
<name>Q0FNW5_SALBH</name>
<dbReference type="HOGENOM" id="CLU_142194_1_0_5"/>
<keyword evidence="3" id="KW-1185">Reference proteome</keyword>
<feature type="transmembrane region" description="Helical" evidence="1">
    <location>
        <begin position="34"/>
        <end position="56"/>
    </location>
</feature>
<keyword evidence="1" id="KW-0812">Transmembrane</keyword>
<dbReference type="EC" id="1.6.5.3" evidence="2"/>